<dbReference type="PANTHER" id="PTHR43005:SF1">
    <property type="entry name" value="SPERMIDINE_PUTRESCINE TRANSPORT SYSTEM PERMEASE PROTEIN"/>
    <property type="match status" value="1"/>
</dbReference>
<protein>
    <submittedName>
        <fullName evidence="10">Sugar ABC transporter permease</fullName>
    </submittedName>
</protein>
<evidence type="ECO:0000256" key="6">
    <source>
        <dbReference type="ARBA" id="ARBA00023136"/>
    </source>
</evidence>
<feature type="transmembrane region" description="Helical" evidence="7">
    <location>
        <begin position="33"/>
        <end position="53"/>
    </location>
</feature>
<name>A0A433JPF4_9MICO</name>
<accession>A0A433JPF4</accession>
<proteinExistence type="inferred from homology"/>
<evidence type="ECO:0000256" key="2">
    <source>
        <dbReference type="ARBA" id="ARBA00022448"/>
    </source>
</evidence>
<dbReference type="SUPFAM" id="SSF161098">
    <property type="entry name" value="MetI-like"/>
    <property type="match status" value="1"/>
</dbReference>
<feature type="compositionally biased region" description="Basic and acidic residues" evidence="8">
    <location>
        <begin position="11"/>
        <end position="23"/>
    </location>
</feature>
<dbReference type="Gene3D" id="1.10.3720.10">
    <property type="entry name" value="MetI-like"/>
    <property type="match status" value="1"/>
</dbReference>
<feature type="transmembrane region" description="Helical" evidence="7">
    <location>
        <begin position="185"/>
        <end position="209"/>
    </location>
</feature>
<sequence length="323" mass="35095">MVTDSAPARSVDPRRGRRSERNGGRRAARREPYLLMFPALLVMAALFLFPAVYNTVLAFQELTPYQSPGDATWAGGDNFVALFTNPATGSAAFNTAFWLTGVTVVVRLVFGLALAVVLQSAILERWRVRGLARTLVLVPWMVPPVVAVAAWRWMLDGNTGVINQTLVSLGLLDQGVPFLAQTSTVWFAVDAIIVWRELPFVVIVLMAGLQSIPKEQYEAAQLDSAGRWQQFLNVTLPNLRPVITVVILMTVIATFNNFVYVWLATGGGPGTYTQVLATQLYSTAFIGNDLGGGAAIGIVMTAVMAVFAVVYLRASNTVGKDER</sequence>
<evidence type="ECO:0000313" key="11">
    <source>
        <dbReference type="Proteomes" id="UP000274909"/>
    </source>
</evidence>
<dbReference type="CDD" id="cd06261">
    <property type="entry name" value="TM_PBP2"/>
    <property type="match status" value="1"/>
</dbReference>
<keyword evidence="3" id="KW-1003">Cell membrane</keyword>
<keyword evidence="6 7" id="KW-0472">Membrane</keyword>
<feature type="transmembrane region" description="Helical" evidence="7">
    <location>
        <begin position="130"/>
        <end position="151"/>
    </location>
</feature>
<keyword evidence="11" id="KW-1185">Reference proteome</keyword>
<dbReference type="InterPro" id="IPR035906">
    <property type="entry name" value="MetI-like_sf"/>
</dbReference>
<dbReference type="InterPro" id="IPR000515">
    <property type="entry name" value="MetI-like"/>
</dbReference>
<comment type="similarity">
    <text evidence="7">Belongs to the binding-protein-dependent transport system permease family.</text>
</comment>
<keyword evidence="4 7" id="KW-0812">Transmembrane</keyword>
<dbReference type="GO" id="GO:0005886">
    <property type="term" value="C:plasma membrane"/>
    <property type="evidence" value="ECO:0007669"/>
    <property type="project" value="UniProtKB-SubCell"/>
</dbReference>
<evidence type="ECO:0000256" key="8">
    <source>
        <dbReference type="SAM" id="MobiDB-lite"/>
    </source>
</evidence>
<feature type="transmembrane region" description="Helical" evidence="7">
    <location>
        <begin position="96"/>
        <end position="118"/>
    </location>
</feature>
<dbReference type="OrthoDB" id="34224at2"/>
<dbReference type="Pfam" id="PF00528">
    <property type="entry name" value="BPD_transp_1"/>
    <property type="match status" value="1"/>
</dbReference>
<organism evidence="10 11">
    <name type="scientific">Labedella endophytica</name>
    <dbReference type="NCBI Taxonomy" id="1523160"/>
    <lineage>
        <taxon>Bacteria</taxon>
        <taxon>Bacillati</taxon>
        <taxon>Actinomycetota</taxon>
        <taxon>Actinomycetes</taxon>
        <taxon>Micrococcales</taxon>
        <taxon>Microbacteriaceae</taxon>
        <taxon>Labedella</taxon>
    </lineage>
</organism>
<feature type="transmembrane region" description="Helical" evidence="7">
    <location>
        <begin position="242"/>
        <end position="263"/>
    </location>
</feature>
<dbReference type="Proteomes" id="UP000274909">
    <property type="component" value="Unassembled WGS sequence"/>
</dbReference>
<evidence type="ECO:0000256" key="1">
    <source>
        <dbReference type="ARBA" id="ARBA00004651"/>
    </source>
</evidence>
<dbReference type="PROSITE" id="PS50928">
    <property type="entry name" value="ABC_TM1"/>
    <property type="match status" value="1"/>
</dbReference>
<evidence type="ECO:0000256" key="3">
    <source>
        <dbReference type="ARBA" id="ARBA00022475"/>
    </source>
</evidence>
<evidence type="ECO:0000256" key="5">
    <source>
        <dbReference type="ARBA" id="ARBA00022989"/>
    </source>
</evidence>
<reference evidence="10 11" key="1">
    <citation type="submission" date="2018-12" db="EMBL/GenBank/DDBJ databases">
        <authorList>
            <person name="Li F."/>
        </authorList>
    </citation>
    <scope>NUCLEOTIDE SEQUENCE [LARGE SCALE GENOMIC DNA]</scope>
    <source>
        <strain evidence="10 11">EGI 6500705</strain>
    </source>
</reference>
<feature type="region of interest" description="Disordered" evidence="8">
    <location>
        <begin position="1"/>
        <end position="25"/>
    </location>
</feature>
<dbReference type="EMBL" id="RZGZ01000004">
    <property type="protein sequence ID" value="RUQ98355.1"/>
    <property type="molecule type" value="Genomic_DNA"/>
</dbReference>
<comment type="caution">
    <text evidence="10">The sequence shown here is derived from an EMBL/GenBank/DDBJ whole genome shotgun (WGS) entry which is preliminary data.</text>
</comment>
<feature type="transmembrane region" description="Helical" evidence="7">
    <location>
        <begin position="290"/>
        <end position="314"/>
    </location>
</feature>
<evidence type="ECO:0000259" key="9">
    <source>
        <dbReference type="PROSITE" id="PS50928"/>
    </source>
</evidence>
<feature type="domain" description="ABC transmembrane type-1" evidence="9">
    <location>
        <begin position="93"/>
        <end position="311"/>
    </location>
</feature>
<comment type="subcellular location">
    <subcellularLocation>
        <location evidence="1 7">Cell membrane</location>
        <topology evidence="1 7">Multi-pass membrane protein</topology>
    </subcellularLocation>
</comment>
<dbReference type="AlphaFoldDB" id="A0A433JPF4"/>
<dbReference type="PANTHER" id="PTHR43005">
    <property type="entry name" value="BLR7065 PROTEIN"/>
    <property type="match status" value="1"/>
</dbReference>
<dbReference type="GO" id="GO:0055085">
    <property type="term" value="P:transmembrane transport"/>
    <property type="evidence" value="ECO:0007669"/>
    <property type="project" value="InterPro"/>
</dbReference>
<gene>
    <name evidence="10" type="ORF">ELQ94_14745</name>
</gene>
<evidence type="ECO:0000256" key="7">
    <source>
        <dbReference type="RuleBase" id="RU363032"/>
    </source>
</evidence>
<evidence type="ECO:0000256" key="4">
    <source>
        <dbReference type="ARBA" id="ARBA00022692"/>
    </source>
</evidence>
<evidence type="ECO:0000313" key="10">
    <source>
        <dbReference type="EMBL" id="RUQ98355.1"/>
    </source>
</evidence>
<keyword evidence="5 7" id="KW-1133">Transmembrane helix</keyword>
<keyword evidence="2 7" id="KW-0813">Transport</keyword>